<gene>
    <name evidence="3" type="ORF">CBR_g40298</name>
</gene>
<feature type="coiled-coil region" evidence="1">
    <location>
        <begin position="214"/>
        <end position="368"/>
    </location>
</feature>
<organism evidence="3 4">
    <name type="scientific">Chara braunii</name>
    <name type="common">Braun's stonewort</name>
    <dbReference type="NCBI Taxonomy" id="69332"/>
    <lineage>
        <taxon>Eukaryota</taxon>
        <taxon>Viridiplantae</taxon>
        <taxon>Streptophyta</taxon>
        <taxon>Charophyceae</taxon>
        <taxon>Charales</taxon>
        <taxon>Characeae</taxon>
        <taxon>Chara</taxon>
    </lineage>
</organism>
<comment type="caution">
    <text evidence="3">The sequence shown here is derived from an EMBL/GenBank/DDBJ whole genome shotgun (WGS) entry which is preliminary data.</text>
</comment>
<dbReference type="OrthoDB" id="71227at2759"/>
<keyword evidence="4" id="KW-1185">Reference proteome</keyword>
<evidence type="ECO:0000313" key="3">
    <source>
        <dbReference type="EMBL" id="GBG64051.1"/>
    </source>
</evidence>
<protein>
    <submittedName>
        <fullName evidence="3">Uncharacterized protein</fullName>
    </submittedName>
</protein>
<feature type="region of interest" description="Disordered" evidence="2">
    <location>
        <begin position="181"/>
        <end position="211"/>
    </location>
</feature>
<evidence type="ECO:0000256" key="1">
    <source>
        <dbReference type="SAM" id="Coils"/>
    </source>
</evidence>
<dbReference type="OMA" id="ASARECN"/>
<reference evidence="3 4" key="1">
    <citation type="journal article" date="2018" name="Cell">
        <title>The Chara Genome: Secondary Complexity and Implications for Plant Terrestrialization.</title>
        <authorList>
            <person name="Nishiyama T."/>
            <person name="Sakayama H."/>
            <person name="Vries J.D."/>
            <person name="Buschmann H."/>
            <person name="Saint-Marcoux D."/>
            <person name="Ullrich K.K."/>
            <person name="Haas F.B."/>
            <person name="Vanderstraeten L."/>
            <person name="Becker D."/>
            <person name="Lang D."/>
            <person name="Vosolsobe S."/>
            <person name="Rombauts S."/>
            <person name="Wilhelmsson P.K.I."/>
            <person name="Janitza P."/>
            <person name="Kern R."/>
            <person name="Heyl A."/>
            <person name="Rumpler F."/>
            <person name="Villalobos L.I.A.C."/>
            <person name="Clay J.M."/>
            <person name="Skokan R."/>
            <person name="Toyoda A."/>
            <person name="Suzuki Y."/>
            <person name="Kagoshima H."/>
            <person name="Schijlen E."/>
            <person name="Tajeshwar N."/>
            <person name="Catarino B."/>
            <person name="Hetherington A.J."/>
            <person name="Saltykova A."/>
            <person name="Bonnot C."/>
            <person name="Breuninger H."/>
            <person name="Symeonidi A."/>
            <person name="Radhakrishnan G.V."/>
            <person name="Van Nieuwerburgh F."/>
            <person name="Deforce D."/>
            <person name="Chang C."/>
            <person name="Karol K.G."/>
            <person name="Hedrich R."/>
            <person name="Ulvskov P."/>
            <person name="Glockner G."/>
            <person name="Delwiche C.F."/>
            <person name="Petrasek J."/>
            <person name="Van de Peer Y."/>
            <person name="Friml J."/>
            <person name="Beilby M."/>
            <person name="Dolan L."/>
            <person name="Kohara Y."/>
            <person name="Sugano S."/>
            <person name="Fujiyama A."/>
            <person name="Delaux P.-M."/>
            <person name="Quint M."/>
            <person name="TheiBen G."/>
            <person name="Hagemann M."/>
            <person name="Harholt J."/>
            <person name="Dunand C."/>
            <person name="Zachgo S."/>
            <person name="Langdale J."/>
            <person name="Maumus F."/>
            <person name="Straeten D.V.D."/>
            <person name="Gould S.B."/>
            <person name="Rensing S.A."/>
        </authorList>
    </citation>
    <scope>NUCLEOTIDE SEQUENCE [LARGE SCALE GENOMIC DNA]</scope>
    <source>
        <strain evidence="3 4">S276</strain>
    </source>
</reference>
<feature type="compositionally biased region" description="Polar residues" evidence="2">
    <location>
        <begin position="181"/>
        <end position="192"/>
    </location>
</feature>
<evidence type="ECO:0000313" key="4">
    <source>
        <dbReference type="Proteomes" id="UP000265515"/>
    </source>
</evidence>
<dbReference type="Gramene" id="GBG64051">
    <property type="protein sequence ID" value="GBG64051"/>
    <property type="gene ID" value="CBR_g40298"/>
</dbReference>
<name>A0A388K1W7_CHABU</name>
<sequence>MWSTISSLKDNISQIASDVLDTAQELEAGGNYRDADGNDGPPALSVFSPVREQADEEREAQLNWYKAEVRRLAESETEIQALSMNYVKLLKEKEEEVRSLWTLSEELKAKLATNDAERARKEAENCRAEIEQLKRQNAALTEELKRAREIQQEQIASLQERHQKRMESLLARHKRELASVHVQTVAQSSENEQGPHASKDSPAGDESTDGCADVAGLTEQVRQLKQQIEWAREREKELADQVVEKDNLYGRLKDTHETALAELQAMKVSLENEKAAVEDVGDQLERSQVMAEASARECNMLKGERQHIRAECEQARQELEKLQLETRSTMKATMVAHERQLANVQAERESLQKELDLANKEADRMRLQVKAKMLADSDDLLNGRIAKGLPPNAAELESQADEC</sequence>
<dbReference type="EMBL" id="BFEA01000045">
    <property type="protein sequence ID" value="GBG64051.1"/>
    <property type="molecule type" value="Genomic_DNA"/>
</dbReference>
<dbReference type="AlphaFoldDB" id="A0A388K1W7"/>
<feature type="coiled-coil region" evidence="1">
    <location>
        <begin position="72"/>
        <end position="161"/>
    </location>
</feature>
<dbReference type="Proteomes" id="UP000265515">
    <property type="component" value="Unassembled WGS sequence"/>
</dbReference>
<proteinExistence type="predicted"/>
<keyword evidence="1" id="KW-0175">Coiled coil</keyword>
<accession>A0A388K1W7</accession>
<evidence type="ECO:0000256" key="2">
    <source>
        <dbReference type="SAM" id="MobiDB-lite"/>
    </source>
</evidence>